<protein>
    <submittedName>
        <fullName evidence="1">Uncharacterized protein</fullName>
    </submittedName>
</protein>
<organism evidence="1 2">
    <name type="scientific">Devosia nitrariae</name>
    <dbReference type="NCBI Taxonomy" id="2071872"/>
    <lineage>
        <taxon>Bacteria</taxon>
        <taxon>Pseudomonadati</taxon>
        <taxon>Pseudomonadota</taxon>
        <taxon>Alphaproteobacteria</taxon>
        <taxon>Hyphomicrobiales</taxon>
        <taxon>Devosiaceae</taxon>
        <taxon>Devosia</taxon>
    </lineage>
</organism>
<evidence type="ECO:0000313" key="1">
    <source>
        <dbReference type="EMBL" id="GLQ56606.1"/>
    </source>
</evidence>
<evidence type="ECO:0000313" key="2">
    <source>
        <dbReference type="Proteomes" id="UP001156691"/>
    </source>
</evidence>
<dbReference type="RefSeq" id="WP_284341998.1">
    <property type="nucleotide sequence ID" value="NZ_BSNS01000020.1"/>
</dbReference>
<name>A0ABQ5W9Z5_9HYPH</name>
<keyword evidence="2" id="KW-1185">Reference proteome</keyword>
<comment type="caution">
    <text evidence="1">The sequence shown here is derived from an EMBL/GenBank/DDBJ whole genome shotgun (WGS) entry which is preliminary data.</text>
</comment>
<gene>
    <name evidence="1" type="ORF">GCM10010862_38650</name>
</gene>
<dbReference type="EMBL" id="BSNS01000020">
    <property type="protein sequence ID" value="GLQ56606.1"/>
    <property type="molecule type" value="Genomic_DNA"/>
</dbReference>
<sequence>MSGPVGRRRARRTVISALLAIAALVAVANAHLVYVAVATQPACVDHIKDHGAPGNFRAAKSAC</sequence>
<reference evidence="2" key="1">
    <citation type="journal article" date="2019" name="Int. J. Syst. Evol. Microbiol.">
        <title>The Global Catalogue of Microorganisms (GCM) 10K type strain sequencing project: providing services to taxonomists for standard genome sequencing and annotation.</title>
        <authorList>
            <consortium name="The Broad Institute Genomics Platform"/>
            <consortium name="The Broad Institute Genome Sequencing Center for Infectious Disease"/>
            <person name="Wu L."/>
            <person name="Ma J."/>
        </authorList>
    </citation>
    <scope>NUCLEOTIDE SEQUENCE [LARGE SCALE GENOMIC DNA]</scope>
    <source>
        <strain evidence="2">NBRC 112416</strain>
    </source>
</reference>
<dbReference type="Proteomes" id="UP001156691">
    <property type="component" value="Unassembled WGS sequence"/>
</dbReference>
<proteinExistence type="predicted"/>
<accession>A0ABQ5W9Z5</accession>